<evidence type="ECO:0000313" key="2">
    <source>
        <dbReference type="Proteomes" id="UP001372834"/>
    </source>
</evidence>
<evidence type="ECO:0000313" key="1">
    <source>
        <dbReference type="EMBL" id="KAK6645608.1"/>
    </source>
</evidence>
<accession>A0AAN8XQK0</accession>
<proteinExistence type="predicted"/>
<dbReference type="Proteomes" id="UP001372834">
    <property type="component" value="Unassembled WGS sequence"/>
</dbReference>
<dbReference type="EMBL" id="JAWJWE010000001">
    <property type="protein sequence ID" value="KAK6645608.1"/>
    <property type="molecule type" value="Genomic_DNA"/>
</dbReference>
<organism evidence="1 2">
    <name type="scientific">Polyplax serrata</name>
    <name type="common">Common mouse louse</name>
    <dbReference type="NCBI Taxonomy" id="468196"/>
    <lineage>
        <taxon>Eukaryota</taxon>
        <taxon>Metazoa</taxon>
        <taxon>Ecdysozoa</taxon>
        <taxon>Arthropoda</taxon>
        <taxon>Hexapoda</taxon>
        <taxon>Insecta</taxon>
        <taxon>Pterygota</taxon>
        <taxon>Neoptera</taxon>
        <taxon>Paraneoptera</taxon>
        <taxon>Psocodea</taxon>
        <taxon>Troctomorpha</taxon>
        <taxon>Phthiraptera</taxon>
        <taxon>Anoplura</taxon>
        <taxon>Polyplacidae</taxon>
        <taxon>Polyplax</taxon>
    </lineage>
</organism>
<dbReference type="AlphaFoldDB" id="A0AAN8XQK0"/>
<protein>
    <submittedName>
        <fullName evidence="1">Uncharacterized protein</fullName>
    </submittedName>
</protein>
<gene>
    <name evidence="1" type="ORF">RUM43_001888</name>
</gene>
<comment type="caution">
    <text evidence="1">The sequence shown here is derived from an EMBL/GenBank/DDBJ whole genome shotgun (WGS) entry which is preliminary data.</text>
</comment>
<sequence length="94" mass="10588">MSASWLCLVNVCVSRNIVTLKSWIIPILRFKESIREIKAGQDECRGEEETPDDVGNFRVICVPVGVATLRGPEANFFFLTRLCPEASQRPDNHP</sequence>
<reference evidence="1 2" key="1">
    <citation type="submission" date="2023-10" db="EMBL/GenBank/DDBJ databases">
        <title>Genomes of two closely related lineages of the louse Polyplax serrata with different host specificities.</title>
        <authorList>
            <person name="Martinu J."/>
            <person name="Tarabai H."/>
            <person name="Stefka J."/>
            <person name="Hypsa V."/>
        </authorList>
    </citation>
    <scope>NUCLEOTIDE SEQUENCE [LARGE SCALE GENOMIC DNA]</scope>
    <source>
        <strain evidence="1">HR10_N</strain>
    </source>
</reference>
<name>A0AAN8XQK0_POLSC</name>